<evidence type="ECO:0000256" key="1">
    <source>
        <dbReference type="SAM" id="Phobius"/>
    </source>
</evidence>
<keyword evidence="1" id="KW-0472">Membrane</keyword>
<dbReference type="EMBL" id="JAFEUM010000001">
    <property type="protein sequence ID" value="MBM7035750.1"/>
    <property type="molecule type" value="Genomic_DNA"/>
</dbReference>
<dbReference type="RefSeq" id="WP_205157326.1">
    <property type="nucleotide sequence ID" value="NZ_JAFEUM010000001.1"/>
</dbReference>
<accession>A0ABS2HDT7</accession>
<keyword evidence="1" id="KW-1133">Transmembrane helix</keyword>
<dbReference type="Proteomes" id="UP000809621">
    <property type="component" value="Unassembled WGS sequence"/>
</dbReference>
<reference evidence="2 3" key="1">
    <citation type="submission" date="2021-02" db="EMBL/GenBank/DDBJ databases">
        <authorList>
            <person name="Park J.-S."/>
        </authorList>
    </citation>
    <scope>NUCLEOTIDE SEQUENCE [LARGE SCALE GENOMIC DNA]</scope>
    <source>
        <strain evidence="2 3">188UL20-2</strain>
    </source>
</reference>
<protein>
    <submittedName>
        <fullName evidence="2">NADH:ubiquinone oxidoreductase</fullName>
    </submittedName>
</protein>
<feature type="transmembrane region" description="Helical" evidence="1">
    <location>
        <begin position="51"/>
        <end position="73"/>
    </location>
</feature>
<name>A0ABS2HDT7_9VIBR</name>
<keyword evidence="1" id="KW-0812">Transmembrane</keyword>
<organism evidence="2 3">
    <name type="scientific">Vibrio ulleungensis</name>
    <dbReference type="NCBI Taxonomy" id="2807619"/>
    <lineage>
        <taxon>Bacteria</taxon>
        <taxon>Pseudomonadati</taxon>
        <taxon>Pseudomonadota</taxon>
        <taxon>Gammaproteobacteria</taxon>
        <taxon>Vibrionales</taxon>
        <taxon>Vibrionaceae</taxon>
        <taxon>Vibrio</taxon>
    </lineage>
</organism>
<comment type="caution">
    <text evidence="2">The sequence shown here is derived from an EMBL/GenBank/DDBJ whole genome shotgun (WGS) entry which is preliminary data.</text>
</comment>
<evidence type="ECO:0000313" key="2">
    <source>
        <dbReference type="EMBL" id="MBM7035750.1"/>
    </source>
</evidence>
<gene>
    <name evidence="2" type="ORF">JQC93_04950</name>
</gene>
<sequence>MKYAIVALLSSLGFYLSMDHMTSFIAALLIASMSVLAYYGIAARVTKIPQLALFLLICGALAKLTVTVVGVLIGVKSAVISSPLIFSYAYLFYLISITYLLFSRKDRQVNQMMSNAA</sequence>
<feature type="transmembrane region" description="Helical" evidence="1">
    <location>
        <begin position="85"/>
        <end position="102"/>
    </location>
</feature>
<proteinExistence type="predicted"/>
<evidence type="ECO:0000313" key="3">
    <source>
        <dbReference type="Proteomes" id="UP000809621"/>
    </source>
</evidence>
<feature type="transmembrane region" description="Helical" evidence="1">
    <location>
        <begin position="20"/>
        <end position="39"/>
    </location>
</feature>
<keyword evidence="3" id="KW-1185">Reference proteome</keyword>